<keyword evidence="5" id="KW-0029">Amino-acid transport</keyword>
<feature type="region of interest" description="Disordered" evidence="8">
    <location>
        <begin position="115"/>
        <end position="191"/>
    </location>
</feature>
<feature type="compositionally biased region" description="Basic and acidic residues" evidence="8">
    <location>
        <begin position="129"/>
        <end position="152"/>
    </location>
</feature>
<evidence type="ECO:0000256" key="4">
    <source>
        <dbReference type="ARBA" id="ARBA00022692"/>
    </source>
</evidence>
<dbReference type="PANTHER" id="PTHR33228">
    <property type="entry name" value="PROTEIN GLUTAMINE DUMPER 4-RELATED"/>
    <property type="match status" value="1"/>
</dbReference>
<dbReference type="GO" id="GO:0006865">
    <property type="term" value="P:amino acid transport"/>
    <property type="evidence" value="ECO:0007669"/>
    <property type="project" value="UniProtKB-KW"/>
</dbReference>
<organism evidence="10 11">
    <name type="scientific">Eucalyptus globulus</name>
    <name type="common">Tasmanian blue gum</name>
    <dbReference type="NCBI Taxonomy" id="34317"/>
    <lineage>
        <taxon>Eukaryota</taxon>
        <taxon>Viridiplantae</taxon>
        <taxon>Streptophyta</taxon>
        <taxon>Embryophyta</taxon>
        <taxon>Tracheophyta</taxon>
        <taxon>Spermatophyta</taxon>
        <taxon>Magnoliopsida</taxon>
        <taxon>eudicotyledons</taxon>
        <taxon>Gunneridae</taxon>
        <taxon>Pentapetalae</taxon>
        <taxon>rosids</taxon>
        <taxon>malvids</taxon>
        <taxon>Myrtales</taxon>
        <taxon>Myrtaceae</taxon>
        <taxon>Myrtoideae</taxon>
        <taxon>Eucalypteae</taxon>
        <taxon>Eucalyptus</taxon>
    </lineage>
</organism>
<dbReference type="AlphaFoldDB" id="A0ABD3LDF6"/>
<keyword evidence="6 9" id="KW-1133">Transmembrane helix</keyword>
<dbReference type="InterPro" id="IPR040359">
    <property type="entry name" value="GDU"/>
</dbReference>
<evidence type="ECO:0000256" key="8">
    <source>
        <dbReference type="SAM" id="MobiDB-lite"/>
    </source>
</evidence>
<keyword evidence="7 9" id="KW-0472">Membrane</keyword>
<dbReference type="GO" id="GO:0016020">
    <property type="term" value="C:membrane"/>
    <property type="evidence" value="ECO:0007669"/>
    <property type="project" value="UniProtKB-SubCell"/>
</dbReference>
<evidence type="ECO:0000256" key="9">
    <source>
        <dbReference type="SAM" id="Phobius"/>
    </source>
</evidence>
<comment type="subcellular location">
    <subcellularLocation>
        <location evidence="1">Membrane</location>
        <topology evidence="1">Single-pass membrane protein</topology>
    </subcellularLocation>
</comment>
<evidence type="ECO:0000256" key="1">
    <source>
        <dbReference type="ARBA" id="ARBA00004167"/>
    </source>
</evidence>
<keyword evidence="11" id="KW-1185">Reference proteome</keyword>
<evidence type="ECO:0000256" key="7">
    <source>
        <dbReference type="ARBA" id="ARBA00023136"/>
    </source>
</evidence>
<dbReference type="GO" id="GO:0080143">
    <property type="term" value="P:regulation of amino acid export"/>
    <property type="evidence" value="ECO:0007669"/>
    <property type="project" value="UniProtKB-ARBA"/>
</dbReference>
<keyword evidence="3" id="KW-0813">Transport</keyword>
<feature type="transmembrane region" description="Helical" evidence="9">
    <location>
        <begin position="38"/>
        <end position="62"/>
    </location>
</feature>
<protein>
    <submittedName>
        <fullName evidence="10">Uncharacterized protein</fullName>
    </submittedName>
</protein>
<gene>
    <name evidence="10" type="ORF">ACJRO7_016699</name>
</gene>
<evidence type="ECO:0000256" key="2">
    <source>
        <dbReference type="ARBA" id="ARBA00009977"/>
    </source>
</evidence>
<accession>A0ABD3LDF6</accession>
<sequence>MRILADTTYAPLSVATVSTPPAVPMAMQRSPWHSPVPYLFGGLAAMLGLIGFALLILACSYWRLSGSSSSAQGDEENGGEAKTVDGEGYSKAVKVYEEKIVVIMAGDEKPRFLATPVCSRGPSFGDSQGKSKGDGESFDAKKDKDENIDKTTEANNVNINDVGGHVVHGHNSAADEENRGEAAEDQTQQQN</sequence>
<evidence type="ECO:0000256" key="3">
    <source>
        <dbReference type="ARBA" id="ARBA00022448"/>
    </source>
</evidence>
<evidence type="ECO:0000313" key="11">
    <source>
        <dbReference type="Proteomes" id="UP001634007"/>
    </source>
</evidence>
<dbReference type="Proteomes" id="UP001634007">
    <property type="component" value="Unassembled WGS sequence"/>
</dbReference>
<evidence type="ECO:0000256" key="5">
    <source>
        <dbReference type="ARBA" id="ARBA00022970"/>
    </source>
</evidence>
<evidence type="ECO:0000256" key="6">
    <source>
        <dbReference type="ARBA" id="ARBA00022989"/>
    </source>
</evidence>
<reference evidence="10 11" key="1">
    <citation type="submission" date="2024-11" db="EMBL/GenBank/DDBJ databases">
        <title>Chromosome-level genome assembly of Eucalyptus globulus Labill. provides insights into its genome evolution.</title>
        <authorList>
            <person name="Li X."/>
        </authorList>
    </citation>
    <scope>NUCLEOTIDE SEQUENCE [LARGE SCALE GENOMIC DNA]</scope>
    <source>
        <strain evidence="10">CL2024</strain>
        <tissue evidence="10">Fresh tender leaves</tissue>
    </source>
</reference>
<evidence type="ECO:0000313" key="10">
    <source>
        <dbReference type="EMBL" id="KAL3747921.1"/>
    </source>
</evidence>
<comment type="similarity">
    <text evidence="2">Belongs to the GLUTAMINE DUMPER 1 (TC 9.B.60) family.</text>
</comment>
<dbReference type="PANTHER" id="PTHR33228:SF49">
    <property type="entry name" value="PROTEIN GLUTAMINE DUMPER 5"/>
    <property type="match status" value="1"/>
</dbReference>
<name>A0ABD3LDF6_EUCGL</name>
<dbReference type="EMBL" id="JBJKBG010000003">
    <property type="protein sequence ID" value="KAL3747921.1"/>
    <property type="molecule type" value="Genomic_DNA"/>
</dbReference>
<comment type="caution">
    <text evidence="10">The sequence shown here is derived from an EMBL/GenBank/DDBJ whole genome shotgun (WGS) entry which is preliminary data.</text>
</comment>
<proteinExistence type="inferred from homology"/>
<keyword evidence="4 9" id="KW-0812">Transmembrane</keyword>